<evidence type="ECO:0000313" key="1">
    <source>
        <dbReference type="EMBL" id="GFT23148.1"/>
    </source>
</evidence>
<keyword evidence="2" id="KW-1185">Reference proteome</keyword>
<evidence type="ECO:0000313" key="2">
    <source>
        <dbReference type="Proteomes" id="UP000887013"/>
    </source>
</evidence>
<comment type="caution">
    <text evidence="1">The sequence shown here is derived from an EMBL/GenBank/DDBJ whole genome shotgun (WGS) entry which is preliminary data.</text>
</comment>
<dbReference type="EMBL" id="BMAW01059840">
    <property type="protein sequence ID" value="GFT23148.1"/>
    <property type="molecule type" value="Genomic_DNA"/>
</dbReference>
<sequence length="105" mass="11736">MHQNPEPLCQSAPSESFLPLLRFPDVSAEEIKPTGVVIIPQKLLTEPHYCNRLKSHLLGDSRTLLSPRLATSQLLTYSHFRRKIIQVCCLILAFNQGCVVLIALG</sequence>
<accession>A0A8X6NM65</accession>
<organism evidence="1 2">
    <name type="scientific">Nephila pilipes</name>
    <name type="common">Giant wood spider</name>
    <name type="synonym">Nephila maculata</name>
    <dbReference type="NCBI Taxonomy" id="299642"/>
    <lineage>
        <taxon>Eukaryota</taxon>
        <taxon>Metazoa</taxon>
        <taxon>Ecdysozoa</taxon>
        <taxon>Arthropoda</taxon>
        <taxon>Chelicerata</taxon>
        <taxon>Arachnida</taxon>
        <taxon>Araneae</taxon>
        <taxon>Araneomorphae</taxon>
        <taxon>Entelegynae</taxon>
        <taxon>Araneoidea</taxon>
        <taxon>Nephilidae</taxon>
        <taxon>Nephila</taxon>
    </lineage>
</organism>
<dbReference type="AlphaFoldDB" id="A0A8X6NM65"/>
<name>A0A8X6NM65_NEPPI</name>
<gene>
    <name evidence="1" type="ORF">NPIL_74741</name>
</gene>
<proteinExistence type="predicted"/>
<protein>
    <submittedName>
        <fullName evidence="1">Uncharacterized protein</fullName>
    </submittedName>
</protein>
<reference evidence="1" key="1">
    <citation type="submission" date="2020-08" db="EMBL/GenBank/DDBJ databases">
        <title>Multicomponent nature underlies the extraordinary mechanical properties of spider dragline silk.</title>
        <authorList>
            <person name="Kono N."/>
            <person name="Nakamura H."/>
            <person name="Mori M."/>
            <person name="Yoshida Y."/>
            <person name="Ohtoshi R."/>
            <person name="Malay A.D."/>
            <person name="Moran D.A.P."/>
            <person name="Tomita M."/>
            <person name="Numata K."/>
            <person name="Arakawa K."/>
        </authorList>
    </citation>
    <scope>NUCLEOTIDE SEQUENCE</scope>
</reference>
<dbReference type="Proteomes" id="UP000887013">
    <property type="component" value="Unassembled WGS sequence"/>
</dbReference>